<keyword evidence="1" id="KW-0812">Transmembrane</keyword>
<keyword evidence="3" id="KW-1185">Reference proteome</keyword>
<feature type="transmembrane region" description="Helical" evidence="1">
    <location>
        <begin position="32"/>
        <end position="53"/>
    </location>
</feature>
<evidence type="ECO:0000256" key="1">
    <source>
        <dbReference type="SAM" id="Phobius"/>
    </source>
</evidence>
<dbReference type="Proteomes" id="UP001448207">
    <property type="component" value="Unassembled WGS sequence"/>
</dbReference>
<reference evidence="2 3" key="1">
    <citation type="submission" date="2024-04" db="EMBL/GenBank/DDBJ databases">
        <title>Symmetric and asymmetric DNA N6-adenine methylation regulates different biological responses in Mucorales.</title>
        <authorList>
            <consortium name="Lawrence Berkeley National Laboratory"/>
            <person name="Lax C."/>
            <person name="Mondo S.J."/>
            <person name="Osorio-Concepcion M."/>
            <person name="Muszewska A."/>
            <person name="Corrochano-Luque M."/>
            <person name="Gutierrez G."/>
            <person name="Riley R."/>
            <person name="Lipzen A."/>
            <person name="Guo J."/>
            <person name="Hundley H."/>
            <person name="Amirebrahimi M."/>
            <person name="Ng V."/>
            <person name="Lorenzo-Gutierrez D."/>
            <person name="Binder U."/>
            <person name="Yang J."/>
            <person name="Song Y."/>
            <person name="Canovas D."/>
            <person name="Navarro E."/>
            <person name="Freitag M."/>
            <person name="Gabaldon T."/>
            <person name="Grigoriev I.V."/>
            <person name="Corrochano L.M."/>
            <person name="Nicolas F.E."/>
            <person name="Garre V."/>
        </authorList>
    </citation>
    <scope>NUCLEOTIDE SEQUENCE [LARGE SCALE GENOMIC DNA]</scope>
    <source>
        <strain evidence="2 3">L51</strain>
    </source>
</reference>
<proteinExistence type="predicted"/>
<evidence type="ECO:0000313" key="3">
    <source>
        <dbReference type="Proteomes" id="UP001448207"/>
    </source>
</evidence>
<evidence type="ECO:0000313" key="2">
    <source>
        <dbReference type="EMBL" id="KAL0097764.1"/>
    </source>
</evidence>
<organism evidence="2 3">
    <name type="scientific">Phycomyces blakesleeanus</name>
    <dbReference type="NCBI Taxonomy" id="4837"/>
    <lineage>
        <taxon>Eukaryota</taxon>
        <taxon>Fungi</taxon>
        <taxon>Fungi incertae sedis</taxon>
        <taxon>Mucoromycota</taxon>
        <taxon>Mucoromycotina</taxon>
        <taxon>Mucoromycetes</taxon>
        <taxon>Mucorales</taxon>
        <taxon>Phycomycetaceae</taxon>
        <taxon>Phycomyces</taxon>
    </lineage>
</organism>
<comment type="caution">
    <text evidence="2">The sequence shown here is derived from an EMBL/GenBank/DDBJ whole genome shotgun (WGS) entry which is preliminary data.</text>
</comment>
<sequence length="89" mass="10394">MYHSLLLKQEKRKVTWLFKVISLKCFQDTPRYILISLTVDLNLFFFLCSSFFFGATHPHPNNISYFVVCYTYTSLSYLNLALALALDAQ</sequence>
<gene>
    <name evidence="2" type="ORF">J3Q64DRAFT_1715094</name>
</gene>
<name>A0ABR3BFX0_PHYBL</name>
<accession>A0ABR3BFX0</accession>
<keyword evidence="1" id="KW-1133">Transmembrane helix</keyword>
<feature type="transmembrane region" description="Helical" evidence="1">
    <location>
        <begin position="65"/>
        <end position="86"/>
    </location>
</feature>
<keyword evidence="1" id="KW-0472">Membrane</keyword>
<dbReference type="EMBL" id="JBCLYO010000001">
    <property type="protein sequence ID" value="KAL0097764.1"/>
    <property type="molecule type" value="Genomic_DNA"/>
</dbReference>
<protein>
    <submittedName>
        <fullName evidence="2">Uncharacterized protein</fullName>
    </submittedName>
</protein>